<dbReference type="OrthoDB" id="407867at2759"/>
<reference evidence="1 2" key="1">
    <citation type="submission" date="2016-02" db="EMBL/GenBank/DDBJ databases">
        <title>Genome analysis of coral dinoflagellate symbionts highlights evolutionary adaptations to a symbiotic lifestyle.</title>
        <authorList>
            <person name="Aranda M."/>
            <person name="Li Y."/>
            <person name="Liew Y.J."/>
            <person name="Baumgarten S."/>
            <person name="Simakov O."/>
            <person name="Wilson M."/>
            <person name="Piel J."/>
            <person name="Ashoor H."/>
            <person name="Bougouffa S."/>
            <person name="Bajic V.B."/>
            <person name="Ryu T."/>
            <person name="Ravasi T."/>
            <person name="Bayer T."/>
            <person name="Micklem G."/>
            <person name="Kim H."/>
            <person name="Bhak J."/>
            <person name="Lajeunesse T.C."/>
            <person name="Voolstra C.R."/>
        </authorList>
    </citation>
    <scope>NUCLEOTIDE SEQUENCE [LARGE SCALE GENOMIC DNA]</scope>
    <source>
        <strain evidence="1 2">CCMP2467</strain>
    </source>
</reference>
<dbReference type="AlphaFoldDB" id="A0A1Q9C1J4"/>
<accession>A0A1Q9C1J4</accession>
<evidence type="ECO:0000313" key="1">
    <source>
        <dbReference type="EMBL" id="OLP76788.1"/>
    </source>
</evidence>
<sequence>MYATRDASSTWQRDYSELMKKYEFVAGKAWPCIFYCEKEDIRLLVHGDDFFCLADDEGHAYVDEALKERYEYRCDGRIGPNHDKRMVVLNRLICYEPETGKVTYEADPRHVEALVRELNLETAKAVRTPAEKKKQGDRPDIAEATKSLARLVYEYHPQRFQKDLTVYCDSGHAGCLITRRLVQLG</sequence>
<dbReference type="Proteomes" id="UP000186817">
    <property type="component" value="Unassembled WGS sequence"/>
</dbReference>
<dbReference type="EMBL" id="LSRX01001920">
    <property type="protein sequence ID" value="OLP76788.1"/>
    <property type="molecule type" value="Genomic_DNA"/>
</dbReference>
<name>A0A1Q9C1J4_SYMMI</name>
<organism evidence="1 2">
    <name type="scientific">Symbiodinium microadriaticum</name>
    <name type="common">Dinoflagellate</name>
    <name type="synonym">Zooxanthella microadriatica</name>
    <dbReference type="NCBI Taxonomy" id="2951"/>
    <lineage>
        <taxon>Eukaryota</taxon>
        <taxon>Sar</taxon>
        <taxon>Alveolata</taxon>
        <taxon>Dinophyceae</taxon>
        <taxon>Suessiales</taxon>
        <taxon>Symbiodiniaceae</taxon>
        <taxon>Symbiodinium</taxon>
    </lineage>
</organism>
<protein>
    <submittedName>
        <fullName evidence="1">Uncharacterized protein</fullName>
    </submittedName>
</protein>
<keyword evidence="2" id="KW-1185">Reference proteome</keyword>
<gene>
    <name evidence="1" type="ORF">AK812_SmicGene43240</name>
</gene>
<proteinExistence type="predicted"/>
<comment type="caution">
    <text evidence="1">The sequence shown here is derived from an EMBL/GenBank/DDBJ whole genome shotgun (WGS) entry which is preliminary data.</text>
</comment>
<evidence type="ECO:0000313" key="2">
    <source>
        <dbReference type="Proteomes" id="UP000186817"/>
    </source>
</evidence>